<dbReference type="EMBL" id="RRYP01002518">
    <property type="protein sequence ID" value="TNV84690.1"/>
    <property type="molecule type" value="Genomic_DNA"/>
</dbReference>
<protein>
    <submittedName>
        <fullName evidence="1">Uncharacterized protein</fullName>
    </submittedName>
</protein>
<dbReference type="Proteomes" id="UP000785679">
    <property type="component" value="Unassembled WGS sequence"/>
</dbReference>
<name>A0A8J8P297_HALGN</name>
<evidence type="ECO:0000313" key="2">
    <source>
        <dbReference type="Proteomes" id="UP000785679"/>
    </source>
</evidence>
<organism evidence="1 2">
    <name type="scientific">Halteria grandinella</name>
    <dbReference type="NCBI Taxonomy" id="5974"/>
    <lineage>
        <taxon>Eukaryota</taxon>
        <taxon>Sar</taxon>
        <taxon>Alveolata</taxon>
        <taxon>Ciliophora</taxon>
        <taxon>Intramacronucleata</taxon>
        <taxon>Spirotrichea</taxon>
        <taxon>Stichotrichia</taxon>
        <taxon>Sporadotrichida</taxon>
        <taxon>Halteriidae</taxon>
        <taxon>Halteria</taxon>
    </lineage>
</organism>
<dbReference type="OrthoDB" id="10636460at2759"/>
<reference evidence="1" key="1">
    <citation type="submission" date="2019-06" db="EMBL/GenBank/DDBJ databases">
        <authorList>
            <person name="Zheng W."/>
        </authorList>
    </citation>
    <scope>NUCLEOTIDE SEQUENCE</scope>
    <source>
        <strain evidence="1">QDHG01</strain>
    </source>
</reference>
<keyword evidence="2" id="KW-1185">Reference proteome</keyword>
<gene>
    <name evidence="1" type="ORF">FGO68_gene14254</name>
</gene>
<evidence type="ECO:0000313" key="1">
    <source>
        <dbReference type="EMBL" id="TNV84690.1"/>
    </source>
</evidence>
<comment type="caution">
    <text evidence="1">The sequence shown here is derived from an EMBL/GenBank/DDBJ whole genome shotgun (WGS) entry which is preliminary data.</text>
</comment>
<proteinExistence type="predicted"/>
<accession>A0A8J8P297</accession>
<sequence>MEQQSFTQHSLFQILKSVSLTDSAKQANQGAAMDIKSMFANIPSFLSALKKAKESGNGVYLVDDGYLTSLRALVQESVDSRKQWLGYFLLSTTLDMHSLATFPQAKPDQDATSNSPMALLGRHLNTYLAAISSTIGKHELTSDMFCISLKAWSAIVTLLHGVYDQRHHASTLQAHKQVFQAVVRKIERYVRDRQCGQQMAVDERVQIGIALRAILVSAKLFPSSFKNVLAGKQGLKKDPITSTFENLIKLFAPLGPSAHQLIDYSLQILCILWKSREKPRSAYREWVQRILANIVLYMNTLTPRHFDEAQLVSGNEIDQNLAFDFIFDRTLSSTADKLLFKDVATAHSLSSALQNLDLLFTLLRHTLSSQLRTQQFSGDGTYTVQVEFNVNEYLLTLESLANLQGYVSRKGGKGNSTLVMGLSPPSHFDHALELVRSHIVSTAIPILCEQIPVHSQIPRISQLVLKVHQYNLKSNTFSMDRYLEVMSTVQLLAKKYGASVVGLLGETAFVNNDDIVEKVLELSRLIMVKTDRTVIELNKGQFIQAKRVSGQKSVIGLEELDCDILEGYLYRALDFLISLTSSPLPFLLLPTPSQTSLHTALTHLLLVSELKGHNLSPAPLMHLSNNVLILSRLNSQTSTSSELVTAVVQKGMKSGCAVGMGVDACVVAPRKEKYQVQTNQLAHFANEHKSRFIEHHRQLMTAYLTTPKPEEQIQQTLQQPIPHQVQVSNTFGLQNTTVKSEEAKKEGMEVVIKVSEKRDFEMIDTTKQTVKETVQKVEDVEVEENDGMMMDLDLPDIVGDDDEDEQ</sequence>
<dbReference type="AlphaFoldDB" id="A0A8J8P297"/>